<dbReference type="PRINTS" id="PR00147">
    <property type="entry name" value="DNAPHOTLYASE"/>
</dbReference>
<reference evidence="11 12" key="1">
    <citation type="submission" date="2020-01" db="EMBL/GenBank/DDBJ databases">
        <title>Muricauda sediminis sp.nov. 40Bstr401.</title>
        <authorList>
            <person name="Xue Z."/>
            <person name="Zhu S."/>
            <person name="Ren N."/>
            <person name="Chen T."/>
            <person name="Chen X."/>
            <person name="Chen J."/>
            <person name="Yang J."/>
        </authorList>
    </citation>
    <scope>NUCLEOTIDE SEQUENCE [LARGE SCALE GENOMIC DNA]</scope>
    <source>
        <strain evidence="11 12">40Bstr401</strain>
    </source>
</reference>
<comment type="similarity">
    <text evidence="1 8">Belongs to the DNA photolyase class-1 family.</text>
</comment>
<dbReference type="InterPro" id="IPR036134">
    <property type="entry name" value="Crypto/Photolyase_FAD-like_sf"/>
</dbReference>
<dbReference type="PANTHER" id="PTHR11455">
    <property type="entry name" value="CRYPTOCHROME"/>
    <property type="match status" value="1"/>
</dbReference>
<comment type="function">
    <text evidence="8">May have a photoreceptor function.</text>
</comment>
<dbReference type="PROSITE" id="PS51645">
    <property type="entry name" value="PHR_CRY_ALPHA_BETA"/>
    <property type="match status" value="1"/>
</dbReference>
<dbReference type="InterPro" id="IPR036155">
    <property type="entry name" value="Crypto/Photolyase_N_sf"/>
</dbReference>
<dbReference type="InterPro" id="IPR006050">
    <property type="entry name" value="DNA_photolyase_N"/>
</dbReference>
<organism evidence="11 12">
    <name type="scientific">Flagellimonas sediminis</name>
    <dbReference type="NCBI Taxonomy" id="2696468"/>
    <lineage>
        <taxon>Bacteria</taxon>
        <taxon>Pseudomonadati</taxon>
        <taxon>Bacteroidota</taxon>
        <taxon>Flavobacteriia</taxon>
        <taxon>Flavobacteriales</taxon>
        <taxon>Flavobacteriaceae</taxon>
        <taxon>Flagellimonas</taxon>
    </lineage>
</organism>
<dbReference type="Proteomes" id="UP000468707">
    <property type="component" value="Unassembled WGS sequence"/>
</dbReference>
<evidence type="ECO:0000259" key="10">
    <source>
        <dbReference type="PROSITE" id="PS51645"/>
    </source>
</evidence>
<dbReference type="GO" id="GO:0003904">
    <property type="term" value="F:deoxyribodipyrimidine photo-lyase activity"/>
    <property type="evidence" value="ECO:0007669"/>
    <property type="project" value="TreeGrafter"/>
</dbReference>
<feature type="binding site" evidence="6">
    <location>
        <position position="232"/>
    </location>
    <ligand>
        <name>FAD</name>
        <dbReference type="ChEBI" id="CHEBI:57692"/>
    </ligand>
</feature>
<dbReference type="GO" id="GO:0071949">
    <property type="term" value="F:FAD binding"/>
    <property type="evidence" value="ECO:0007669"/>
    <property type="project" value="TreeGrafter"/>
</dbReference>
<name>A0A6I5KUQ0_9FLAO</name>
<dbReference type="NCBIfam" id="TIGR02765">
    <property type="entry name" value="crypto_DASH"/>
    <property type="match status" value="1"/>
</dbReference>
<dbReference type="SUPFAM" id="SSF52425">
    <property type="entry name" value="Cryptochrome/photolyase, N-terminal domain"/>
    <property type="match status" value="1"/>
</dbReference>
<protein>
    <recommendedName>
        <fullName evidence="2 8">Cryptochrome DASH</fullName>
    </recommendedName>
</protein>
<dbReference type="GO" id="GO:0000719">
    <property type="term" value="P:photoreactive repair"/>
    <property type="evidence" value="ECO:0007669"/>
    <property type="project" value="TreeGrafter"/>
</dbReference>
<dbReference type="PANTHER" id="PTHR11455:SF22">
    <property type="entry name" value="CRYPTOCHROME DASH"/>
    <property type="match status" value="1"/>
</dbReference>
<evidence type="ECO:0000256" key="9">
    <source>
        <dbReference type="SAM" id="Coils"/>
    </source>
</evidence>
<dbReference type="InterPro" id="IPR014133">
    <property type="entry name" value="Cry_DASH"/>
</dbReference>
<evidence type="ECO:0000256" key="1">
    <source>
        <dbReference type="ARBA" id="ARBA00005862"/>
    </source>
</evidence>
<evidence type="ECO:0000256" key="4">
    <source>
        <dbReference type="ARBA" id="ARBA00022827"/>
    </source>
</evidence>
<dbReference type="Pfam" id="PF03441">
    <property type="entry name" value="FAD_binding_7"/>
    <property type="match status" value="1"/>
</dbReference>
<dbReference type="InterPro" id="IPR014729">
    <property type="entry name" value="Rossmann-like_a/b/a_fold"/>
</dbReference>
<feature type="site" description="Electron transfer via tryptophanyl radical" evidence="7">
    <location>
        <position position="369"/>
    </location>
</feature>
<dbReference type="SUPFAM" id="SSF48173">
    <property type="entry name" value="Cryptochrome/photolyase FAD-binding domain"/>
    <property type="match status" value="1"/>
</dbReference>
<evidence type="ECO:0000256" key="5">
    <source>
        <dbReference type="ARBA" id="ARBA00022991"/>
    </source>
</evidence>
<keyword evidence="4 6" id="KW-0274">FAD</keyword>
<keyword evidence="5 8" id="KW-0157">Chromophore</keyword>
<dbReference type="InterPro" id="IPR002081">
    <property type="entry name" value="Cryptochrome/DNA_photolyase_1"/>
</dbReference>
<evidence type="ECO:0000256" key="3">
    <source>
        <dbReference type="ARBA" id="ARBA00022630"/>
    </source>
</evidence>
<comment type="caution">
    <text evidence="11">The sequence shown here is derived from an EMBL/GenBank/DDBJ whole genome shotgun (WGS) entry which is preliminary data.</text>
</comment>
<keyword evidence="3 6" id="KW-0285">Flavoprotein</keyword>
<sequence length="432" mass="51018">MQNHLLWFGNNLRVMDNQTLKSAMKSTKLIAVYFFDPRQFAIGTYGFRKTESFRAKFLLESVAQLKRELEELNITLLTFIDRPENRVPELVKNYKIDAIFMQKEWTSEEVHATKCVKANLPPSVRFVEVFDQFLLHPDDIPYASFIDIPEVFTQFRKQCEHLVKVRPIADIPTQMPISNLISENTPLPTLPELFLEEIEPDPRSAFPFAGGEKNAQERIQQYFWQSKKLAYYKRTRNGLIGTDYSSKLSPWLANGSISARNIFWEVKQFETRFGSTEDSYWLIFELLWRDYFKYISLKHGNKIFHSKGIKDRSYSWDRNPDTLRQWIHGETKDAFVNANMLELKNTGWMSNRGRQNVASFWSKHLKQDWRIGAAYFESMLLDYDAHSNWGNWMYNSGVGNDPRNRTFNTKRQVALYDPDKKFQKLWLQPSLF</sequence>
<evidence type="ECO:0000313" key="11">
    <source>
        <dbReference type="EMBL" id="NDV44596.1"/>
    </source>
</evidence>
<keyword evidence="12" id="KW-1185">Reference proteome</keyword>
<feature type="binding site" evidence="6">
    <location>
        <begin position="245"/>
        <end position="249"/>
    </location>
    <ligand>
        <name>FAD</name>
        <dbReference type="ChEBI" id="CHEBI:57692"/>
    </ligand>
</feature>
<feature type="site" description="Electron transfer via tryptophanyl radical" evidence="7">
    <location>
        <position position="316"/>
    </location>
</feature>
<dbReference type="AlphaFoldDB" id="A0A6I5KUQ0"/>
<dbReference type="Pfam" id="PF00875">
    <property type="entry name" value="DNA_photolyase"/>
    <property type="match status" value="1"/>
</dbReference>
<evidence type="ECO:0000313" key="12">
    <source>
        <dbReference type="Proteomes" id="UP000468707"/>
    </source>
</evidence>
<dbReference type="Gene3D" id="1.10.579.10">
    <property type="entry name" value="DNA Cyclobutane Dipyrimidine Photolyase, subunit A, domain 3"/>
    <property type="match status" value="1"/>
</dbReference>
<accession>A0A6I5KUQ0</accession>
<evidence type="ECO:0000256" key="7">
    <source>
        <dbReference type="PIRSR" id="PIRSR602081-2"/>
    </source>
</evidence>
<proteinExistence type="inferred from homology"/>
<feature type="coiled-coil region" evidence="9">
    <location>
        <begin position="55"/>
        <end position="82"/>
    </location>
</feature>
<evidence type="ECO:0000256" key="8">
    <source>
        <dbReference type="RuleBase" id="RU367151"/>
    </source>
</evidence>
<feature type="site" description="Electron transfer via tryptophanyl radical" evidence="7">
    <location>
        <position position="392"/>
    </location>
</feature>
<dbReference type="Gene3D" id="1.25.40.80">
    <property type="match status" value="1"/>
</dbReference>
<comment type="cofactor">
    <cofactor evidence="8">
        <name>(6R)-5,10-methylene-5,6,7,8-tetrahydrofolate</name>
        <dbReference type="ChEBI" id="CHEBI:15636"/>
    </cofactor>
    <text evidence="8">Binds 1 5,10-methenyltetrahydrofolate (MTHF) per subunit.</text>
</comment>
<dbReference type="Gene3D" id="3.40.50.620">
    <property type="entry name" value="HUPs"/>
    <property type="match status" value="1"/>
</dbReference>
<comment type="cofactor">
    <cofactor evidence="6 8">
        <name>FAD</name>
        <dbReference type="ChEBI" id="CHEBI:57692"/>
    </cofactor>
    <text evidence="6 8">Binds 1 FAD per subunit.</text>
</comment>
<evidence type="ECO:0000256" key="6">
    <source>
        <dbReference type="PIRSR" id="PIRSR602081-1"/>
    </source>
</evidence>
<dbReference type="InterPro" id="IPR005101">
    <property type="entry name" value="Cryptochr/Photolyase_FAD-bd"/>
</dbReference>
<dbReference type="GO" id="GO:0003677">
    <property type="term" value="F:DNA binding"/>
    <property type="evidence" value="ECO:0007669"/>
    <property type="project" value="TreeGrafter"/>
</dbReference>
<dbReference type="EMBL" id="JAAAMI010000008">
    <property type="protein sequence ID" value="NDV44596.1"/>
    <property type="molecule type" value="Genomic_DNA"/>
</dbReference>
<feature type="domain" description="Photolyase/cryptochrome alpha/beta" evidence="10">
    <location>
        <begin position="2"/>
        <end position="135"/>
    </location>
</feature>
<gene>
    <name evidence="11" type="ORF">GTK07_14805</name>
</gene>
<feature type="binding site" evidence="6">
    <location>
        <begin position="382"/>
        <end position="384"/>
    </location>
    <ligand>
        <name>FAD</name>
        <dbReference type="ChEBI" id="CHEBI:57692"/>
    </ligand>
</feature>
<keyword evidence="9" id="KW-0175">Coiled coil</keyword>
<evidence type="ECO:0000256" key="2">
    <source>
        <dbReference type="ARBA" id="ARBA00017881"/>
    </source>
</evidence>
<dbReference type="RefSeq" id="WP_163636029.1">
    <property type="nucleotide sequence ID" value="NZ_JAAAMI010000008.1"/>
</dbReference>